<feature type="domain" description="DUF8050" evidence="2">
    <location>
        <begin position="2"/>
        <end position="132"/>
    </location>
</feature>
<protein>
    <recommendedName>
        <fullName evidence="2">DUF8050 domain-containing protein</fullName>
    </recommendedName>
</protein>
<keyword evidence="4" id="KW-1185">Reference proteome</keyword>
<evidence type="ECO:0000256" key="1">
    <source>
        <dbReference type="SAM" id="Phobius"/>
    </source>
</evidence>
<evidence type="ECO:0000313" key="3">
    <source>
        <dbReference type="EMBL" id="KTG10485.1"/>
    </source>
</evidence>
<evidence type="ECO:0000313" key="4">
    <source>
        <dbReference type="Proteomes" id="UP000054387"/>
    </source>
</evidence>
<keyword evidence="1" id="KW-0812">Transmembrane</keyword>
<comment type="caution">
    <text evidence="3">The sequence shown here is derived from an EMBL/GenBank/DDBJ whole genome shotgun (WGS) entry which is preliminary data.</text>
</comment>
<dbReference type="STRING" id="1514971.AUR64_09595"/>
<dbReference type="InterPro" id="IPR026436">
    <property type="entry name" value="CHP04206"/>
</dbReference>
<organism evidence="3 4">
    <name type="scientific">Haloprofundus marisrubri</name>
    <dbReference type="NCBI Taxonomy" id="1514971"/>
    <lineage>
        <taxon>Archaea</taxon>
        <taxon>Methanobacteriati</taxon>
        <taxon>Methanobacteriota</taxon>
        <taxon>Stenosarchaea group</taxon>
        <taxon>Halobacteria</taxon>
        <taxon>Halobacteriales</taxon>
        <taxon>Haloferacaceae</taxon>
        <taxon>Haloprofundus</taxon>
    </lineage>
</organism>
<feature type="transmembrane region" description="Helical" evidence="1">
    <location>
        <begin position="88"/>
        <end position="108"/>
    </location>
</feature>
<dbReference type="InterPro" id="IPR058363">
    <property type="entry name" value="DUF8050"/>
</dbReference>
<dbReference type="Proteomes" id="UP000054387">
    <property type="component" value="Unassembled WGS sequence"/>
</dbReference>
<accession>A0A0W1RBI8</accession>
<name>A0A0W1RBI8_9EURY</name>
<proteinExistence type="predicted"/>
<dbReference type="NCBIfam" id="TIGR04206">
    <property type="entry name" value="near_ArtA"/>
    <property type="match status" value="1"/>
</dbReference>
<keyword evidence="1" id="KW-0472">Membrane</keyword>
<sequence>MLLFSLWLVPWSVLVVEGRPATLVFPWGLFDPSVGRLVSLYSYLFEFTGGFGSLPAYLRAWPTSVVAFLLATLSAAGGVLVNREDSRVTVLLLVLAGLGQLSLAWGFAQQPGRVAIPVGTLALWTAAWVRYR</sequence>
<dbReference type="Pfam" id="PF26224">
    <property type="entry name" value="DUF8050"/>
    <property type="match status" value="1"/>
</dbReference>
<feature type="transmembrane region" description="Helical" evidence="1">
    <location>
        <begin position="60"/>
        <end position="81"/>
    </location>
</feature>
<reference evidence="3 4" key="1">
    <citation type="submission" date="2015-12" db="EMBL/GenBank/DDBJ databases">
        <title>Haloprofundus marisrubri gen. nov., sp. nov., an extremely halophilic archaeon isolated from the Discovery deep brine-seawater interface in the Red Sea.</title>
        <authorList>
            <person name="Zhang G."/>
            <person name="Stingl U."/>
            <person name="Rashid M."/>
        </authorList>
    </citation>
    <scope>NUCLEOTIDE SEQUENCE [LARGE SCALE GENOMIC DNA]</scope>
    <source>
        <strain evidence="3 4">SB9</strain>
    </source>
</reference>
<keyword evidence="1" id="KW-1133">Transmembrane helix</keyword>
<evidence type="ECO:0000259" key="2">
    <source>
        <dbReference type="Pfam" id="PF26224"/>
    </source>
</evidence>
<dbReference type="EMBL" id="LOPU01000018">
    <property type="protein sequence ID" value="KTG10485.1"/>
    <property type="molecule type" value="Genomic_DNA"/>
</dbReference>
<dbReference type="AlphaFoldDB" id="A0A0W1RBI8"/>
<gene>
    <name evidence="3" type="ORF">AUR64_09595</name>
</gene>
<feature type="transmembrane region" description="Helical" evidence="1">
    <location>
        <begin position="114"/>
        <end position="131"/>
    </location>
</feature>